<dbReference type="GO" id="GO:0000922">
    <property type="term" value="C:spindle pole"/>
    <property type="evidence" value="ECO:0007669"/>
    <property type="project" value="TreeGrafter"/>
</dbReference>
<dbReference type="GO" id="GO:0000278">
    <property type="term" value="P:mitotic cell cycle"/>
    <property type="evidence" value="ECO:0007669"/>
    <property type="project" value="TreeGrafter"/>
</dbReference>
<dbReference type="CDD" id="cd23767">
    <property type="entry name" value="IQCD"/>
    <property type="match status" value="2"/>
</dbReference>
<evidence type="ECO:0000313" key="6">
    <source>
        <dbReference type="Proteomes" id="UP001474421"/>
    </source>
</evidence>
<dbReference type="Proteomes" id="UP001474421">
    <property type="component" value="Unassembled WGS sequence"/>
</dbReference>
<dbReference type="PANTHER" id="PTHR22706:SF1">
    <property type="entry name" value="ASSEMBLY FACTOR FOR SPINDLE MICROTUBULES"/>
    <property type="match status" value="1"/>
</dbReference>
<keyword evidence="3" id="KW-0677">Repeat</keyword>
<dbReference type="SUPFAM" id="SSF52540">
    <property type="entry name" value="P-loop containing nucleoside triphosphate hydrolases"/>
    <property type="match status" value="1"/>
</dbReference>
<evidence type="ECO:0000256" key="3">
    <source>
        <dbReference type="ARBA" id="ARBA00022737"/>
    </source>
</evidence>
<keyword evidence="2" id="KW-0963">Cytoplasm</keyword>
<evidence type="ECO:0000256" key="2">
    <source>
        <dbReference type="ARBA" id="ARBA00022490"/>
    </source>
</evidence>
<reference evidence="5 6" key="1">
    <citation type="journal article" date="2024" name="Proc. Natl. Acad. Sci. U.S.A.">
        <title>The genetic regulatory architecture and epigenomic basis for age-related changes in rattlesnake venom.</title>
        <authorList>
            <person name="Hogan M.P."/>
            <person name="Holding M.L."/>
            <person name="Nystrom G.S."/>
            <person name="Colston T.J."/>
            <person name="Bartlett D.A."/>
            <person name="Mason A.J."/>
            <person name="Ellsworth S.A."/>
            <person name="Rautsaw R.M."/>
            <person name="Lawrence K.C."/>
            <person name="Strickland J.L."/>
            <person name="He B."/>
            <person name="Fraser P."/>
            <person name="Margres M.J."/>
            <person name="Gilbert D.M."/>
            <person name="Gibbs H.L."/>
            <person name="Parkinson C.L."/>
            <person name="Rokyta D.R."/>
        </authorList>
    </citation>
    <scope>NUCLEOTIDE SEQUENCE [LARGE SCALE GENOMIC DNA]</scope>
    <source>
        <strain evidence="5">DRR0105</strain>
    </source>
</reference>
<dbReference type="GO" id="GO:0007051">
    <property type="term" value="P:spindle organization"/>
    <property type="evidence" value="ECO:0007669"/>
    <property type="project" value="TreeGrafter"/>
</dbReference>
<gene>
    <name evidence="5" type="ORF">NXF25_006800</name>
</gene>
<dbReference type="Pfam" id="PF00612">
    <property type="entry name" value="IQ"/>
    <property type="match status" value="3"/>
</dbReference>
<accession>A0AAW1C1I8</accession>
<dbReference type="GO" id="GO:0005516">
    <property type="term" value="F:calmodulin binding"/>
    <property type="evidence" value="ECO:0007669"/>
    <property type="project" value="UniProtKB-KW"/>
</dbReference>
<dbReference type="SMART" id="SM00015">
    <property type="entry name" value="IQ"/>
    <property type="match status" value="3"/>
</dbReference>
<organism evidence="5 6">
    <name type="scientific">Crotalus adamanteus</name>
    <name type="common">Eastern diamondback rattlesnake</name>
    <dbReference type="NCBI Taxonomy" id="8729"/>
    <lineage>
        <taxon>Eukaryota</taxon>
        <taxon>Metazoa</taxon>
        <taxon>Chordata</taxon>
        <taxon>Craniata</taxon>
        <taxon>Vertebrata</taxon>
        <taxon>Euteleostomi</taxon>
        <taxon>Lepidosauria</taxon>
        <taxon>Squamata</taxon>
        <taxon>Bifurcata</taxon>
        <taxon>Unidentata</taxon>
        <taxon>Episquamata</taxon>
        <taxon>Toxicofera</taxon>
        <taxon>Serpentes</taxon>
        <taxon>Colubroidea</taxon>
        <taxon>Viperidae</taxon>
        <taxon>Crotalinae</taxon>
        <taxon>Crotalus</taxon>
    </lineage>
</organism>
<dbReference type="InterPro" id="IPR027417">
    <property type="entry name" value="P-loop_NTPase"/>
</dbReference>
<name>A0AAW1C1I8_CROAD</name>
<keyword evidence="6" id="KW-1185">Reference proteome</keyword>
<dbReference type="PANTHER" id="PTHR22706">
    <property type="entry name" value="ASSEMBLY FACTOR FOR SPINDLE MICROTUBULES"/>
    <property type="match status" value="1"/>
</dbReference>
<evidence type="ECO:0000256" key="4">
    <source>
        <dbReference type="ARBA" id="ARBA00022860"/>
    </source>
</evidence>
<dbReference type="PROSITE" id="PS50096">
    <property type="entry name" value="IQ"/>
    <property type="match status" value="3"/>
</dbReference>
<dbReference type="InterPro" id="IPR051185">
    <property type="entry name" value="ASPM"/>
</dbReference>
<dbReference type="Gene3D" id="1.20.5.190">
    <property type="match status" value="2"/>
</dbReference>
<evidence type="ECO:0000256" key="1">
    <source>
        <dbReference type="ARBA" id="ARBA00004496"/>
    </source>
</evidence>
<dbReference type="GO" id="GO:0005737">
    <property type="term" value="C:cytoplasm"/>
    <property type="evidence" value="ECO:0007669"/>
    <property type="project" value="UniProtKB-SubCell"/>
</dbReference>
<comment type="caution">
    <text evidence="5">The sequence shown here is derived from an EMBL/GenBank/DDBJ whole genome shotgun (WGS) entry which is preliminary data.</text>
</comment>
<protein>
    <submittedName>
        <fullName evidence="5">Uncharacterized protein</fullName>
    </submittedName>
</protein>
<proteinExistence type="predicted"/>
<comment type="subcellular location">
    <subcellularLocation>
        <location evidence="1">Cytoplasm</location>
    </subcellularLocation>
</comment>
<sequence>MSTDEVLAFAPAPQRKTRQQFGQENKAAAIIQSAWRGSHAKQNMERVNKAATKIQAIFRGYLIRKELPLGLCSSYGWAEKQKKARPRKQNRSFPTFPSYYPQRGLDFGRPAERECTCLPSYKPKYYPKTVIENYPPLNLKDPFERASVLQPSRTGLLSMSLPLALEKQRHHEAAATIQAAWRAYQNRQKRRPFVHVDRYPFPPNVAVKQTICKNLTLGCTFPEEEIQQMLENTDILLLSKAPRVRNINIRAVVKGLPVSSPMPNISVEVKSPHAVIQGFQRDLSSGVQAVYTMRNANASGVSQILIHVNTQKGKMAFK</sequence>
<dbReference type="EMBL" id="JAOTOJ010000002">
    <property type="protein sequence ID" value="KAK9408026.1"/>
    <property type="molecule type" value="Genomic_DNA"/>
</dbReference>
<dbReference type="InterPro" id="IPR000048">
    <property type="entry name" value="IQ_motif_EF-hand-BS"/>
</dbReference>
<evidence type="ECO:0000313" key="5">
    <source>
        <dbReference type="EMBL" id="KAK9408026.1"/>
    </source>
</evidence>
<dbReference type="GO" id="GO:0051295">
    <property type="term" value="P:establishment of meiotic spindle localization"/>
    <property type="evidence" value="ECO:0007669"/>
    <property type="project" value="TreeGrafter"/>
</dbReference>
<keyword evidence="4" id="KW-0112">Calmodulin-binding</keyword>
<dbReference type="AlphaFoldDB" id="A0AAW1C1I8"/>